<keyword evidence="4" id="KW-0963">Cytoplasm</keyword>
<dbReference type="InterPro" id="IPR038840">
    <property type="entry name" value="RWDD3"/>
</dbReference>
<proteinExistence type="predicted"/>
<sequence length="311" mass="35229">MSGNEEQVLEVAALKSIYCKEGEITDVQDKDTWKIWIHLQVTQPLREDDECTETCIICNGSLHFSLPCDYPQVSAPVVKVMCSSLDTNVIESITRGVSQRANELQGEMMLLDLACLAKELLEKELAHSMNTSRRDYVKERNHNSSRFEDNCKKTLQAQASNEKSYCRPNSANIVTALLHLDHMRSKSSYCKLIKKWAVELSLVGRLIFCQRLILILLQGDSKNVKEYIVRNRTTNVDVDSRGRSSPEKHEFFQEPLTLSLINEVHTFSTARILNQLCSGKCLCLPKSSIRWIWVGLTSSLSGITTKEVSTI</sequence>
<dbReference type="PANTHER" id="PTHR15628:SF1">
    <property type="entry name" value="RWD DOMAIN-CONTAINING PROTEIN 3"/>
    <property type="match status" value="1"/>
</dbReference>
<evidence type="ECO:0000313" key="8">
    <source>
        <dbReference type="Proteomes" id="UP001283361"/>
    </source>
</evidence>
<protein>
    <recommendedName>
        <fullName evidence="3">RWD domain-containing protein 3</fullName>
    </recommendedName>
</protein>
<evidence type="ECO:0000256" key="4">
    <source>
        <dbReference type="ARBA" id="ARBA00022490"/>
    </source>
</evidence>
<dbReference type="PROSITE" id="PS50908">
    <property type="entry name" value="RWD"/>
    <property type="match status" value="1"/>
</dbReference>
<feature type="domain" description="RWD" evidence="6">
    <location>
        <begin position="9"/>
        <end position="124"/>
    </location>
</feature>
<evidence type="ECO:0000256" key="5">
    <source>
        <dbReference type="ARBA" id="ARBA00023242"/>
    </source>
</evidence>
<dbReference type="AlphaFoldDB" id="A0AAE0YGE5"/>
<dbReference type="GO" id="GO:0005737">
    <property type="term" value="C:cytoplasm"/>
    <property type="evidence" value="ECO:0007669"/>
    <property type="project" value="UniProtKB-SubCell"/>
</dbReference>
<dbReference type="InterPro" id="IPR016135">
    <property type="entry name" value="UBQ-conjugating_enzyme/RWD"/>
</dbReference>
<dbReference type="GO" id="GO:0005634">
    <property type="term" value="C:nucleus"/>
    <property type="evidence" value="ECO:0007669"/>
    <property type="project" value="UniProtKB-SubCell"/>
</dbReference>
<comment type="subcellular location">
    <subcellularLocation>
        <location evidence="2">Cytoplasm</location>
    </subcellularLocation>
    <subcellularLocation>
        <location evidence="1">Nucleus</location>
    </subcellularLocation>
</comment>
<dbReference type="SUPFAM" id="SSF54495">
    <property type="entry name" value="UBC-like"/>
    <property type="match status" value="1"/>
</dbReference>
<evidence type="ECO:0000313" key="7">
    <source>
        <dbReference type="EMBL" id="KAK3744870.1"/>
    </source>
</evidence>
<dbReference type="GO" id="GO:0033235">
    <property type="term" value="P:positive regulation of protein sumoylation"/>
    <property type="evidence" value="ECO:0007669"/>
    <property type="project" value="InterPro"/>
</dbReference>
<accession>A0AAE0YGE5</accession>
<dbReference type="Gene3D" id="3.10.110.10">
    <property type="entry name" value="Ubiquitin Conjugating Enzyme"/>
    <property type="match status" value="1"/>
</dbReference>
<dbReference type="Proteomes" id="UP001283361">
    <property type="component" value="Unassembled WGS sequence"/>
</dbReference>
<comment type="caution">
    <text evidence="7">The sequence shown here is derived from an EMBL/GenBank/DDBJ whole genome shotgun (WGS) entry which is preliminary data.</text>
</comment>
<dbReference type="EMBL" id="JAWDGP010006242">
    <property type="protein sequence ID" value="KAK3744870.1"/>
    <property type="molecule type" value="Genomic_DNA"/>
</dbReference>
<gene>
    <name evidence="7" type="ORF">RRG08_050808</name>
</gene>
<dbReference type="Pfam" id="PF05773">
    <property type="entry name" value="RWD"/>
    <property type="match status" value="1"/>
</dbReference>
<dbReference type="PANTHER" id="PTHR15628">
    <property type="entry name" value="RWD DOMAIN-CONTAINING PROTEIN 3"/>
    <property type="match status" value="1"/>
</dbReference>
<keyword evidence="5" id="KW-0539">Nucleus</keyword>
<dbReference type="InterPro" id="IPR006575">
    <property type="entry name" value="RWD_dom"/>
</dbReference>
<evidence type="ECO:0000256" key="3">
    <source>
        <dbReference type="ARBA" id="ARBA00015444"/>
    </source>
</evidence>
<organism evidence="7 8">
    <name type="scientific">Elysia crispata</name>
    <name type="common">lettuce slug</name>
    <dbReference type="NCBI Taxonomy" id="231223"/>
    <lineage>
        <taxon>Eukaryota</taxon>
        <taxon>Metazoa</taxon>
        <taxon>Spiralia</taxon>
        <taxon>Lophotrochozoa</taxon>
        <taxon>Mollusca</taxon>
        <taxon>Gastropoda</taxon>
        <taxon>Heterobranchia</taxon>
        <taxon>Euthyneura</taxon>
        <taxon>Panpulmonata</taxon>
        <taxon>Sacoglossa</taxon>
        <taxon>Placobranchoidea</taxon>
        <taxon>Plakobranchidae</taxon>
        <taxon>Elysia</taxon>
    </lineage>
</organism>
<evidence type="ECO:0000256" key="2">
    <source>
        <dbReference type="ARBA" id="ARBA00004496"/>
    </source>
</evidence>
<reference evidence="7" key="1">
    <citation type="journal article" date="2023" name="G3 (Bethesda)">
        <title>A reference genome for the long-term kleptoplast-retaining sea slug Elysia crispata morphotype clarki.</title>
        <authorList>
            <person name="Eastman K.E."/>
            <person name="Pendleton A.L."/>
            <person name="Shaikh M.A."/>
            <person name="Suttiyut T."/>
            <person name="Ogas R."/>
            <person name="Tomko P."/>
            <person name="Gavelis G."/>
            <person name="Widhalm J.R."/>
            <person name="Wisecaver J.H."/>
        </authorList>
    </citation>
    <scope>NUCLEOTIDE SEQUENCE</scope>
    <source>
        <strain evidence="7">ECLA1</strain>
    </source>
</reference>
<name>A0AAE0YGE5_9GAST</name>
<dbReference type="GO" id="GO:1902073">
    <property type="term" value="P:positive regulation of hypoxia-inducible factor-1alpha signaling pathway"/>
    <property type="evidence" value="ECO:0007669"/>
    <property type="project" value="InterPro"/>
</dbReference>
<evidence type="ECO:0000259" key="6">
    <source>
        <dbReference type="PROSITE" id="PS50908"/>
    </source>
</evidence>
<keyword evidence="8" id="KW-1185">Reference proteome</keyword>
<evidence type="ECO:0000256" key="1">
    <source>
        <dbReference type="ARBA" id="ARBA00004123"/>
    </source>
</evidence>